<dbReference type="EnsemblMetazoa" id="AATE007251-RA">
    <property type="protein sequence ID" value="AATE007251-PA.1"/>
    <property type="gene ID" value="AATE007251"/>
</dbReference>
<dbReference type="STRING" id="41427.A0A182IX94"/>
<proteinExistence type="predicted"/>
<sequence length="278" mass="30273">MRTRVCWRLKGLHHASSLGNIDTSSQAKVNLAARSYDSEDENMGRKKGRPCETGPCSRAPVYSKGDIREQYCLTDRQLSSIEQPRRERFFGCWSGRNAPQSFLGVCVGRRAPSDENLADYAPMQRYPRYINSGPITKSILQQYDDDVESSYFRRKPTSFLSNSSGASGGGGGPGTGGVGGAGLIIGSSATLPAGDSKRYGGSWLPAEDEAVRLEGPSIYAAEHPSRPVFASLLAPTKEMTETNSCLLSWWKKKGILKALSDFASCRSRMQLVTPEGMV</sequence>
<reference evidence="2" key="1">
    <citation type="submission" date="2022-08" db="UniProtKB">
        <authorList>
            <consortium name="EnsemblMetazoa"/>
        </authorList>
    </citation>
    <scope>IDENTIFICATION</scope>
    <source>
        <strain evidence="2">EBRO</strain>
    </source>
</reference>
<organism evidence="2">
    <name type="scientific">Anopheles atroparvus</name>
    <name type="common">European mosquito</name>
    <dbReference type="NCBI Taxonomy" id="41427"/>
    <lineage>
        <taxon>Eukaryota</taxon>
        <taxon>Metazoa</taxon>
        <taxon>Ecdysozoa</taxon>
        <taxon>Arthropoda</taxon>
        <taxon>Hexapoda</taxon>
        <taxon>Insecta</taxon>
        <taxon>Pterygota</taxon>
        <taxon>Neoptera</taxon>
        <taxon>Endopterygota</taxon>
        <taxon>Diptera</taxon>
        <taxon>Nematocera</taxon>
        <taxon>Culicoidea</taxon>
        <taxon>Culicidae</taxon>
        <taxon>Anophelinae</taxon>
        <taxon>Anopheles</taxon>
    </lineage>
</organism>
<protein>
    <submittedName>
        <fullName evidence="2">Uncharacterized protein</fullName>
    </submittedName>
</protein>
<evidence type="ECO:0000256" key="1">
    <source>
        <dbReference type="SAM" id="MobiDB-lite"/>
    </source>
</evidence>
<accession>A0A182IX94</accession>
<feature type="region of interest" description="Disordered" evidence="1">
    <location>
        <begin position="35"/>
        <end position="55"/>
    </location>
</feature>
<dbReference type="VEuPathDB" id="VectorBase:AATE007251"/>
<dbReference type="PANTHER" id="PTHR47644:SF1">
    <property type="entry name" value="PDZ DOMAIN-CONTAINING PROTEIN"/>
    <property type="match status" value="1"/>
</dbReference>
<dbReference type="PANTHER" id="PTHR47644">
    <property type="entry name" value="AGAP008221-PA"/>
    <property type="match status" value="1"/>
</dbReference>
<name>A0A182IX94_ANOAO</name>
<dbReference type="AlphaFoldDB" id="A0A182IX94"/>
<evidence type="ECO:0000313" key="2">
    <source>
        <dbReference type="EnsemblMetazoa" id="AATE007251-PA.1"/>
    </source>
</evidence>